<dbReference type="RefSeq" id="WP_138320243.1">
    <property type="nucleotide sequence ID" value="NZ_VCBC01000011.1"/>
</dbReference>
<accession>A0A5R9IFG4</accession>
<dbReference type="GO" id="GO:0070006">
    <property type="term" value="F:metalloaminopeptidase activity"/>
    <property type="evidence" value="ECO:0007669"/>
    <property type="project" value="InterPro"/>
</dbReference>
<comment type="caution">
    <text evidence="7">The sequence shown here is derived from an EMBL/GenBank/DDBJ whole genome shotgun (WGS) entry which is preliminary data.</text>
</comment>
<evidence type="ECO:0000313" key="7">
    <source>
        <dbReference type="EMBL" id="TLU64260.1"/>
    </source>
</evidence>
<evidence type="ECO:0000259" key="6">
    <source>
        <dbReference type="PROSITE" id="PS00631"/>
    </source>
</evidence>
<dbReference type="SUPFAM" id="SSF53187">
    <property type="entry name" value="Zn-dependent exopeptidases"/>
    <property type="match status" value="1"/>
</dbReference>
<dbReference type="OrthoDB" id="9809354at2"/>
<dbReference type="AlphaFoldDB" id="A0A5R9IFG4"/>
<evidence type="ECO:0000313" key="8">
    <source>
        <dbReference type="Proteomes" id="UP000307790"/>
    </source>
</evidence>
<sequence length="429" mass="45127">MTAAATIKLATKGASDNWQSGNLLRFVNDDIEICVGSLENIDLRAIQQAGRKIEALGVETAQLQGDYWSENAQWAFAQGFTKVGKLENVLFCGAADMVNRLHQKQAVYAWARDLINQTPSQLVPVSLANQAADYLKTLAPDAIRIDTIIGEDLETQGWTGIYNVGKGSVNPPAMLTVDYNPSGDADTPVYAVLVGKGITFDSGGYSIKPSAGMFSMKCDMGGAATAAAALALAIQWGLNKRVKLILCCAENMVSDHAYKLGDILTYKNGTSVEIANTDAEGRLVLADGLIAASEDTPEMIIDAATLTGAAMLATGGEYNALFSMDKSLMANALVLADDVNDPAWPLPLESFHQGKCPSAFADTANSTTQKGGGGGGASNAAGFLARFVEPQGKGWLHIDLSACYHERSNSMWAAGATGSGIATITSLIL</sequence>
<dbReference type="GO" id="GO:0005737">
    <property type="term" value="C:cytoplasm"/>
    <property type="evidence" value="ECO:0007669"/>
    <property type="project" value="InterPro"/>
</dbReference>
<name>A0A5R9IFG4_9GAMM</name>
<dbReference type="Pfam" id="PF12404">
    <property type="entry name" value="DUF3663"/>
    <property type="match status" value="1"/>
</dbReference>
<dbReference type="PRINTS" id="PR00481">
    <property type="entry name" value="LAMNOPPTDASE"/>
</dbReference>
<organism evidence="7 8">
    <name type="scientific">Thalassotalea litorea</name>
    <dbReference type="NCBI Taxonomy" id="2020715"/>
    <lineage>
        <taxon>Bacteria</taxon>
        <taxon>Pseudomonadati</taxon>
        <taxon>Pseudomonadota</taxon>
        <taxon>Gammaproteobacteria</taxon>
        <taxon>Alteromonadales</taxon>
        <taxon>Colwelliaceae</taxon>
        <taxon>Thalassotalea</taxon>
    </lineage>
</organism>
<keyword evidence="5" id="KW-0464">Manganese</keyword>
<evidence type="ECO:0000256" key="2">
    <source>
        <dbReference type="ARBA" id="ARBA00022438"/>
    </source>
</evidence>
<dbReference type="Pfam" id="PF00883">
    <property type="entry name" value="Peptidase_M17"/>
    <property type="match status" value="1"/>
</dbReference>
<keyword evidence="3" id="KW-0645">Protease</keyword>
<dbReference type="Proteomes" id="UP000307790">
    <property type="component" value="Unassembled WGS sequence"/>
</dbReference>
<dbReference type="PANTHER" id="PTHR11963">
    <property type="entry name" value="LEUCINE AMINOPEPTIDASE-RELATED"/>
    <property type="match status" value="1"/>
</dbReference>
<keyword evidence="8" id="KW-1185">Reference proteome</keyword>
<dbReference type="NCBIfam" id="NF003450">
    <property type="entry name" value="PRK05015.1"/>
    <property type="match status" value="1"/>
</dbReference>
<dbReference type="InterPro" id="IPR000819">
    <property type="entry name" value="Peptidase_M17_C"/>
</dbReference>
<evidence type="ECO:0000256" key="5">
    <source>
        <dbReference type="ARBA" id="ARBA00023211"/>
    </source>
</evidence>
<dbReference type="EC" id="3.4.11.23" evidence="7"/>
<dbReference type="GO" id="GO:0006508">
    <property type="term" value="P:proteolysis"/>
    <property type="evidence" value="ECO:0007669"/>
    <property type="project" value="UniProtKB-KW"/>
</dbReference>
<dbReference type="Gene3D" id="3.40.630.10">
    <property type="entry name" value="Zn peptidases"/>
    <property type="match status" value="1"/>
</dbReference>
<dbReference type="InterPro" id="IPR047620">
    <property type="entry name" value="M17_PepB-like_N"/>
</dbReference>
<reference evidence="7 8" key="1">
    <citation type="submission" date="2019-05" db="EMBL/GenBank/DDBJ databases">
        <title>Genome sequences of Thalassotalea litorea 1K03283.</title>
        <authorList>
            <person name="Zhang D."/>
        </authorList>
    </citation>
    <scope>NUCLEOTIDE SEQUENCE [LARGE SCALE GENOMIC DNA]</scope>
    <source>
        <strain evidence="7 8">MCCC 1K03283</strain>
    </source>
</reference>
<dbReference type="EMBL" id="VCBC01000011">
    <property type="protein sequence ID" value="TLU64260.1"/>
    <property type="molecule type" value="Genomic_DNA"/>
</dbReference>
<proteinExistence type="inferred from homology"/>
<feature type="domain" description="Cytosol aminopeptidase" evidence="6">
    <location>
        <begin position="276"/>
        <end position="283"/>
    </location>
</feature>
<dbReference type="GO" id="GO:0030145">
    <property type="term" value="F:manganese ion binding"/>
    <property type="evidence" value="ECO:0007669"/>
    <property type="project" value="InterPro"/>
</dbReference>
<comment type="similarity">
    <text evidence="1">Belongs to the peptidase M17 family.</text>
</comment>
<protein>
    <submittedName>
        <fullName evidence="7">Aminopeptidase PepB</fullName>
        <ecNumber evidence="7">3.4.11.23</ecNumber>
    </submittedName>
</protein>
<evidence type="ECO:0000256" key="3">
    <source>
        <dbReference type="ARBA" id="ARBA00022670"/>
    </source>
</evidence>
<evidence type="ECO:0000256" key="4">
    <source>
        <dbReference type="ARBA" id="ARBA00022801"/>
    </source>
</evidence>
<keyword evidence="4 7" id="KW-0378">Hydrolase</keyword>
<dbReference type="PANTHER" id="PTHR11963:SF20">
    <property type="entry name" value="PEPTIDASE B"/>
    <property type="match status" value="1"/>
</dbReference>
<dbReference type="PROSITE" id="PS00631">
    <property type="entry name" value="CYTOSOL_AP"/>
    <property type="match status" value="1"/>
</dbReference>
<keyword evidence="2 7" id="KW-0031">Aminopeptidase</keyword>
<evidence type="ECO:0000256" key="1">
    <source>
        <dbReference type="ARBA" id="ARBA00009528"/>
    </source>
</evidence>
<dbReference type="InterPro" id="IPR011356">
    <property type="entry name" value="Leucine_aapep/pepB"/>
</dbReference>
<gene>
    <name evidence="7" type="primary">pepB</name>
    <name evidence="7" type="ORF">FE810_11665</name>
</gene>